<dbReference type="Proteomes" id="UP000572051">
    <property type="component" value="Unassembled WGS sequence"/>
</dbReference>
<feature type="domain" description="Pyrrolo-quinoline quinone repeat" evidence="3">
    <location>
        <begin position="196"/>
        <end position="291"/>
    </location>
</feature>
<protein>
    <submittedName>
        <fullName evidence="4">Outer membrane protein assembly factor BamB</fullName>
    </submittedName>
</protein>
<dbReference type="SUPFAM" id="SSF50998">
    <property type="entry name" value="Quinoprotein alcohol dehydrogenase-like"/>
    <property type="match status" value="1"/>
</dbReference>
<evidence type="ECO:0000313" key="5">
    <source>
        <dbReference type="Proteomes" id="UP000572051"/>
    </source>
</evidence>
<sequence>MPESPARFASPEESARHTLFWWCPRLFAVAGWAWTLWPYSALLAVAAATALAVLLFVLRAPRDLPSRPASTSLGAVLAGDLLTTAAAVTAVWGVWSPFPALLILIAAVLVLTAVPLRLQVWSDLRSSPTGHAPNRIAVAAALLAALLLTAGQVGVLTYDPVRDALTCGTYRPTGDPEPWDTAESAASSSTGEHFPGEPVWKMEAESGTRVVGGSPRVVTLADREGFTALSATDGRALWRVDTADLARLRGGADPDSYEPTGVHHVGATVLVDFPSALVAFDELTGVPAWCAAGPSEVVPAAPHRFVGLVDSEDARWGLFDLADGSLVAELPDRSPAAPVRPQEEEDEAQVRVEGGRATVWRGSSLSVYGLDDGALLFRLDDARPRASGDQEEPYHRSIRAVRTVDGVTVASFEARMPLYPREADRPDDATDNDGLLAAYDDDDGSELWNSAGTGRIAVGDPVVGTSIGSCPSDLGGVFLTQDTARRGSEHTYAVRAEDGTVAWSSSADPDREERYFSCAVGGAVVDGRLYRPDGGTADAEGHASTRHPLAFEQTWAIGDGLLVISPDDVTFHTLRED</sequence>
<evidence type="ECO:0000256" key="2">
    <source>
        <dbReference type="SAM" id="Phobius"/>
    </source>
</evidence>
<keyword evidence="2" id="KW-0472">Membrane</keyword>
<dbReference type="Gene3D" id="2.130.10.10">
    <property type="entry name" value="YVTN repeat-like/Quinoprotein amine dehydrogenase"/>
    <property type="match status" value="1"/>
</dbReference>
<dbReference type="EMBL" id="JACCFS010000001">
    <property type="protein sequence ID" value="NYJ34044.1"/>
    <property type="molecule type" value="Genomic_DNA"/>
</dbReference>
<feature type="transmembrane region" description="Helical" evidence="2">
    <location>
        <begin position="70"/>
        <end position="92"/>
    </location>
</feature>
<proteinExistence type="predicted"/>
<feature type="region of interest" description="Disordered" evidence="1">
    <location>
        <begin position="172"/>
        <end position="196"/>
    </location>
</feature>
<evidence type="ECO:0000256" key="1">
    <source>
        <dbReference type="SAM" id="MobiDB-lite"/>
    </source>
</evidence>
<reference evidence="4 5" key="1">
    <citation type="submission" date="2020-07" db="EMBL/GenBank/DDBJ databases">
        <title>Sequencing the genomes of 1000 actinobacteria strains.</title>
        <authorList>
            <person name="Klenk H.-P."/>
        </authorList>
    </citation>
    <scope>NUCLEOTIDE SEQUENCE [LARGE SCALE GENOMIC DNA]</scope>
    <source>
        <strain evidence="4 5">DSM 44442</strain>
    </source>
</reference>
<keyword evidence="2" id="KW-0812">Transmembrane</keyword>
<dbReference type="InterPro" id="IPR011047">
    <property type="entry name" value="Quinoprotein_ADH-like_sf"/>
</dbReference>
<dbReference type="InterPro" id="IPR015943">
    <property type="entry name" value="WD40/YVTN_repeat-like_dom_sf"/>
</dbReference>
<accession>A0A7Z0ELG0</accession>
<comment type="caution">
    <text evidence="4">The sequence shown here is derived from an EMBL/GenBank/DDBJ whole genome shotgun (WGS) entry which is preliminary data.</text>
</comment>
<dbReference type="InterPro" id="IPR002372">
    <property type="entry name" value="PQQ_rpt_dom"/>
</dbReference>
<dbReference type="AlphaFoldDB" id="A0A7Z0ELG0"/>
<evidence type="ECO:0000313" key="4">
    <source>
        <dbReference type="EMBL" id="NYJ34044.1"/>
    </source>
</evidence>
<dbReference type="RefSeq" id="WP_179822504.1">
    <property type="nucleotide sequence ID" value="NZ_JACCFS010000001.1"/>
</dbReference>
<feature type="transmembrane region" description="Helical" evidence="2">
    <location>
        <begin position="36"/>
        <end position="58"/>
    </location>
</feature>
<feature type="transmembrane region" description="Helical" evidence="2">
    <location>
        <begin position="136"/>
        <end position="158"/>
    </location>
</feature>
<feature type="transmembrane region" description="Helical" evidence="2">
    <location>
        <begin position="98"/>
        <end position="116"/>
    </location>
</feature>
<evidence type="ECO:0000259" key="3">
    <source>
        <dbReference type="Pfam" id="PF13360"/>
    </source>
</evidence>
<organism evidence="4 5">
    <name type="scientific">Nocardiopsis aegyptia</name>
    <dbReference type="NCBI Taxonomy" id="220378"/>
    <lineage>
        <taxon>Bacteria</taxon>
        <taxon>Bacillati</taxon>
        <taxon>Actinomycetota</taxon>
        <taxon>Actinomycetes</taxon>
        <taxon>Streptosporangiales</taxon>
        <taxon>Nocardiopsidaceae</taxon>
        <taxon>Nocardiopsis</taxon>
    </lineage>
</organism>
<gene>
    <name evidence="4" type="ORF">HNR10_001925</name>
</gene>
<dbReference type="Pfam" id="PF13360">
    <property type="entry name" value="PQQ_2"/>
    <property type="match status" value="1"/>
</dbReference>
<keyword evidence="5" id="KW-1185">Reference proteome</keyword>
<keyword evidence="2" id="KW-1133">Transmembrane helix</keyword>
<name>A0A7Z0ELG0_9ACTN</name>